<dbReference type="Proteomes" id="UP000009328">
    <property type="component" value="Unassembled WGS sequence"/>
</dbReference>
<dbReference type="GO" id="GO:0016787">
    <property type="term" value="F:hydrolase activity"/>
    <property type="evidence" value="ECO:0007669"/>
    <property type="project" value="UniProtKB-KW"/>
</dbReference>
<sequence length="401" mass="45335">MFPSISKAWNEVSDESNNVKLNDHKPSKRNTTHYIHHDKPSSLLQRVKRHERVPTGSPRILKESANDNKQNSLWGSAMKNISKVFKKEDEIQSMQNYMNDMIGKPRVTTSVSSSGKEVDAHGDIETSLSRRRRSNNVVDNIDDSISSNGSRRPRRTDVIADRIEELTSSSLNRKRRRLERSMDTSGMDSTQRNSSIRSFELPTNFNRDLDIGSDTKNQYQNRHPTTNFVDPSWKSISQVPAQATPSSSNKIIMTKITARELPSSPFVPFKESTPKPTHPLNNESKIDNTIINKGSTDKILIDSSRIDELYAKVQQLETTVQGLSEELKAVKSQSTEPKESKESKEPVEPIDHTQPSNDSSFDDTISPVKPNIGPKELIFDNNISRPLSPVKLDLDKFKIIK</sequence>
<feature type="region of interest" description="Disordered" evidence="1">
    <location>
        <begin position="1"/>
        <end position="41"/>
    </location>
</feature>
<feature type="compositionally biased region" description="Basic and acidic residues" evidence="1">
    <location>
        <begin position="336"/>
        <end position="351"/>
    </location>
</feature>
<dbReference type="EC" id="3.6.1.-" evidence="2"/>
<feature type="region of interest" description="Disordered" evidence="1">
    <location>
        <begin position="264"/>
        <end position="285"/>
    </location>
</feature>
<keyword evidence="2" id="KW-0378">Hydrolase</keyword>
<feature type="region of interest" description="Disordered" evidence="1">
    <location>
        <begin position="328"/>
        <end position="380"/>
    </location>
</feature>
<accession>K0KC40</accession>
<keyword evidence="3" id="KW-1185">Reference proteome</keyword>
<proteinExistence type="predicted"/>
<feature type="compositionally biased region" description="Basic and acidic residues" evidence="1">
    <location>
        <begin position="155"/>
        <end position="165"/>
    </location>
</feature>
<dbReference type="AlphaFoldDB" id="K0KC40"/>
<feature type="compositionally biased region" description="Polar residues" evidence="1">
    <location>
        <begin position="353"/>
        <end position="363"/>
    </location>
</feature>
<feature type="compositionally biased region" description="Polar residues" evidence="1">
    <location>
        <begin position="183"/>
        <end position="206"/>
    </location>
</feature>
<protein>
    <submittedName>
        <fullName evidence="2">SSWI/SNF chromatin-remodeling complex subunit</fullName>
        <ecNumber evidence="2">3.6.1.-</ecNumber>
    </submittedName>
</protein>
<gene>
    <name evidence="2" type="ORF">BN7_2189</name>
</gene>
<feature type="region of interest" description="Disordered" evidence="1">
    <location>
        <begin position="139"/>
        <end position="232"/>
    </location>
</feature>
<organism evidence="2 3">
    <name type="scientific">Wickerhamomyces ciferrii (strain ATCC 14091 / BCRC 22168 / CBS 111 / JCM 3599 / NBRC 0793 / NRRL Y-1031 F-60-10)</name>
    <name type="common">Yeast</name>
    <name type="synonym">Pichia ciferrii</name>
    <dbReference type="NCBI Taxonomy" id="1206466"/>
    <lineage>
        <taxon>Eukaryota</taxon>
        <taxon>Fungi</taxon>
        <taxon>Dikarya</taxon>
        <taxon>Ascomycota</taxon>
        <taxon>Saccharomycotina</taxon>
        <taxon>Saccharomycetes</taxon>
        <taxon>Phaffomycetales</taxon>
        <taxon>Wickerhamomycetaceae</taxon>
        <taxon>Wickerhamomyces</taxon>
    </lineage>
</organism>
<dbReference type="InParanoid" id="K0KC40"/>
<feature type="compositionally biased region" description="Polar residues" evidence="1">
    <location>
        <begin position="214"/>
        <end position="232"/>
    </location>
</feature>
<dbReference type="EMBL" id="CAIF01000049">
    <property type="protein sequence ID" value="CCH42645.1"/>
    <property type="molecule type" value="Genomic_DNA"/>
</dbReference>
<dbReference type="HOGENOM" id="CLU_687370_0_0_1"/>
<comment type="caution">
    <text evidence="2">The sequence shown here is derived from an EMBL/GenBank/DDBJ whole genome shotgun (WGS) entry which is preliminary data.</text>
</comment>
<name>K0KC40_WICCF</name>
<evidence type="ECO:0000313" key="2">
    <source>
        <dbReference type="EMBL" id="CCH42645.1"/>
    </source>
</evidence>
<evidence type="ECO:0000256" key="1">
    <source>
        <dbReference type="SAM" id="MobiDB-lite"/>
    </source>
</evidence>
<evidence type="ECO:0000313" key="3">
    <source>
        <dbReference type="Proteomes" id="UP000009328"/>
    </source>
</evidence>
<reference evidence="2 3" key="1">
    <citation type="journal article" date="2012" name="Eukaryot. Cell">
        <title>Draft genome sequence of Wickerhamomyces ciferrii NRRL Y-1031 F-60-10.</title>
        <authorList>
            <person name="Schneider J."/>
            <person name="Andrea H."/>
            <person name="Blom J."/>
            <person name="Jaenicke S."/>
            <person name="Ruckert C."/>
            <person name="Schorsch C."/>
            <person name="Szczepanowski R."/>
            <person name="Farwick M."/>
            <person name="Goesmann A."/>
            <person name="Puhler A."/>
            <person name="Schaffer S."/>
            <person name="Tauch A."/>
            <person name="Kohler T."/>
            <person name="Brinkrolf K."/>
        </authorList>
    </citation>
    <scope>NUCLEOTIDE SEQUENCE [LARGE SCALE GENOMIC DNA]</scope>
    <source>
        <strain evidence="3">ATCC 14091 / BCRC 22168 / CBS 111 / JCM 3599 / NBRC 0793 / NRRL Y-1031 F-60-10</strain>
    </source>
</reference>
<feature type="compositionally biased region" description="Low complexity" evidence="1">
    <location>
        <begin position="139"/>
        <end position="150"/>
    </location>
</feature>